<organism evidence="4 5">
    <name type="scientific">Granulicella pectinivorans</name>
    <dbReference type="NCBI Taxonomy" id="474950"/>
    <lineage>
        <taxon>Bacteria</taxon>
        <taxon>Pseudomonadati</taxon>
        <taxon>Acidobacteriota</taxon>
        <taxon>Terriglobia</taxon>
        <taxon>Terriglobales</taxon>
        <taxon>Acidobacteriaceae</taxon>
        <taxon>Granulicella</taxon>
    </lineage>
</organism>
<feature type="transmembrane region" description="Helical" evidence="1">
    <location>
        <begin position="34"/>
        <end position="52"/>
    </location>
</feature>
<dbReference type="PROSITE" id="PS50883">
    <property type="entry name" value="EAL"/>
    <property type="match status" value="1"/>
</dbReference>
<feature type="transmembrane region" description="Helical" evidence="1">
    <location>
        <begin position="169"/>
        <end position="189"/>
    </location>
</feature>
<dbReference type="EMBL" id="FOZL01000001">
    <property type="protein sequence ID" value="SFS00741.1"/>
    <property type="molecule type" value="Genomic_DNA"/>
</dbReference>
<dbReference type="NCBIfam" id="TIGR00229">
    <property type="entry name" value="sensory_box"/>
    <property type="match status" value="1"/>
</dbReference>
<gene>
    <name evidence="4" type="ORF">SAMN05421771_0511</name>
</gene>
<dbReference type="PROSITE" id="PS50887">
    <property type="entry name" value="GGDEF"/>
    <property type="match status" value="1"/>
</dbReference>
<dbReference type="SMART" id="SM00267">
    <property type="entry name" value="GGDEF"/>
    <property type="match status" value="1"/>
</dbReference>
<dbReference type="InterPro" id="IPR052155">
    <property type="entry name" value="Biofilm_reg_signaling"/>
</dbReference>
<dbReference type="InterPro" id="IPR035919">
    <property type="entry name" value="EAL_sf"/>
</dbReference>
<evidence type="ECO:0000313" key="5">
    <source>
        <dbReference type="Proteomes" id="UP000199024"/>
    </source>
</evidence>
<dbReference type="Pfam" id="PF13426">
    <property type="entry name" value="PAS_9"/>
    <property type="match status" value="1"/>
</dbReference>
<dbReference type="NCBIfam" id="TIGR00254">
    <property type="entry name" value="GGDEF"/>
    <property type="match status" value="1"/>
</dbReference>
<feature type="transmembrane region" description="Helical" evidence="1">
    <location>
        <begin position="89"/>
        <end position="109"/>
    </location>
</feature>
<dbReference type="InterPro" id="IPR035965">
    <property type="entry name" value="PAS-like_dom_sf"/>
</dbReference>
<dbReference type="SMART" id="SM00091">
    <property type="entry name" value="PAS"/>
    <property type="match status" value="1"/>
</dbReference>
<sequence>MQDDLLIVVMAVLLVFFLWSLNQRRIDRRFHLWVIGWSLVMVHFFSLLWHPAAGLGLLLRQANIASFEILAGLCFILSEPAVLVQRRRMLNVVAVGILFGLGTVIVVFFFPLGLWLLYLSVPIGNGVAIELGRRYLGREKTKFNSLVVLILLCTAWMLGSLLLHRPELMIASIPAEIFLINAILFATTYSMSRPGVVTSVIGFVLWAGTAAFSIALHNMGAADAWFPSILHLPEFFVAIGMTMIAFEDDTQAAQELAHEYETLFNANPNSIWIYDRHTLQFLSVNEVAAQKHGYTIPELLTKKLPDMLPPDRHPTAESYIASAKPVENRRTLHLHRNGSTFPVSVTAYDVRFRGCDARMAIGVDLTELDAINEQLVYHMEYDALTSLPNRRKLLSLLAAIFDQAQREKTACAVLVLQVERSERINEIYGYAVGDAVLQEVARLLRSITHPLDAIGRTGGDQFTIGLAALSSDEEANRRAQQVQSLFEGLLTVEGYRLDVSVTIGLAVYPEDCDDMAALWRDAIRAHTLAQKPGGQSPARLSRTLSLKQQESNRLELLMRHALLSDGFELFYQPILDRERRLQSMEALLRLRDGDGRMVTPTLFIPVAETSGIILPLGNWVIQQACRQIRSWQLAGHRVVPIAVNVSPHQIAQPSLSTDVQVTLEELELDPALLHLEVTESSVMLHPIVALENMEKLSGLGIQFSIDDFGTGFSSLDRLHQLPVSTLKIDRSFVSRMMDANGTRPIVITVISMAHALGLSVIAEGVETEDQFSTLCEMGCDLFQGFLFSRPIPATEAVPLFG</sequence>
<name>A0A1I6LB82_9BACT</name>
<feature type="domain" description="GGDEF" evidence="3">
    <location>
        <begin position="409"/>
        <end position="542"/>
    </location>
</feature>
<protein>
    <submittedName>
        <fullName evidence="4">PAS domain S-box-containing protein/diguanylate cyclase (GGDEF) domain-containing protein</fullName>
    </submittedName>
</protein>
<feature type="transmembrane region" description="Helical" evidence="1">
    <location>
        <begin position="6"/>
        <end position="22"/>
    </location>
</feature>
<feature type="transmembrane region" description="Helical" evidence="1">
    <location>
        <begin position="143"/>
        <end position="163"/>
    </location>
</feature>
<proteinExistence type="predicted"/>
<dbReference type="CDD" id="cd01949">
    <property type="entry name" value="GGDEF"/>
    <property type="match status" value="1"/>
</dbReference>
<dbReference type="Gene3D" id="3.20.20.450">
    <property type="entry name" value="EAL domain"/>
    <property type="match status" value="1"/>
</dbReference>
<dbReference type="SUPFAM" id="SSF141868">
    <property type="entry name" value="EAL domain-like"/>
    <property type="match status" value="1"/>
</dbReference>
<feature type="transmembrane region" description="Helical" evidence="1">
    <location>
        <begin position="58"/>
        <end position="77"/>
    </location>
</feature>
<feature type="domain" description="EAL" evidence="2">
    <location>
        <begin position="551"/>
        <end position="801"/>
    </location>
</feature>
<evidence type="ECO:0000259" key="2">
    <source>
        <dbReference type="PROSITE" id="PS50883"/>
    </source>
</evidence>
<dbReference type="SMART" id="SM00052">
    <property type="entry name" value="EAL"/>
    <property type="match status" value="1"/>
</dbReference>
<dbReference type="InterPro" id="IPR043128">
    <property type="entry name" value="Rev_trsase/Diguanyl_cyclase"/>
</dbReference>
<dbReference type="Gene3D" id="3.30.450.20">
    <property type="entry name" value="PAS domain"/>
    <property type="match status" value="1"/>
</dbReference>
<accession>A0A1I6LB82</accession>
<dbReference type="InterPro" id="IPR001633">
    <property type="entry name" value="EAL_dom"/>
</dbReference>
<dbReference type="InterPro" id="IPR000160">
    <property type="entry name" value="GGDEF_dom"/>
</dbReference>
<dbReference type="Pfam" id="PF00990">
    <property type="entry name" value="GGDEF"/>
    <property type="match status" value="1"/>
</dbReference>
<feature type="transmembrane region" description="Helical" evidence="1">
    <location>
        <begin position="196"/>
        <end position="216"/>
    </location>
</feature>
<dbReference type="AlphaFoldDB" id="A0A1I6LB82"/>
<dbReference type="Gene3D" id="3.30.70.270">
    <property type="match status" value="1"/>
</dbReference>
<dbReference type="CDD" id="cd00130">
    <property type="entry name" value="PAS"/>
    <property type="match status" value="1"/>
</dbReference>
<dbReference type="CDD" id="cd01948">
    <property type="entry name" value="EAL"/>
    <property type="match status" value="1"/>
</dbReference>
<dbReference type="RefSeq" id="WP_089836315.1">
    <property type="nucleotide sequence ID" value="NZ_FOZL01000001.1"/>
</dbReference>
<feature type="transmembrane region" description="Helical" evidence="1">
    <location>
        <begin position="228"/>
        <end position="246"/>
    </location>
</feature>
<evidence type="ECO:0000259" key="3">
    <source>
        <dbReference type="PROSITE" id="PS50887"/>
    </source>
</evidence>
<dbReference type="OrthoDB" id="101222at2"/>
<dbReference type="PANTHER" id="PTHR44757">
    <property type="entry name" value="DIGUANYLATE CYCLASE DGCP"/>
    <property type="match status" value="1"/>
</dbReference>
<dbReference type="InterPro" id="IPR029787">
    <property type="entry name" value="Nucleotide_cyclase"/>
</dbReference>
<keyword evidence="1" id="KW-1133">Transmembrane helix</keyword>
<keyword evidence="1" id="KW-0472">Membrane</keyword>
<dbReference type="STRING" id="474950.SAMN05421771_0511"/>
<keyword evidence="5" id="KW-1185">Reference proteome</keyword>
<dbReference type="PANTHER" id="PTHR44757:SF2">
    <property type="entry name" value="BIOFILM ARCHITECTURE MAINTENANCE PROTEIN MBAA"/>
    <property type="match status" value="1"/>
</dbReference>
<keyword evidence="1" id="KW-0812">Transmembrane</keyword>
<dbReference type="Pfam" id="PF00563">
    <property type="entry name" value="EAL"/>
    <property type="match status" value="1"/>
</dbReference>
<reference evidence="4 5" key="1">
    <citation type="submission" date="2016-10" db="EMBL/GenBank/DDBJ databases">
        <authorList>
            <person name="de Groot N.N."/>
        </authorList>
    </citation>
    <scope>NUCLEOTIDE SEQUENCE [LARGE SCALE GENOMIC DNA]</scope>
    <source>
        <strain evidence="4 5">DSM 21001</strain>
    </source>
</reference>
<evidence type="ECO:0000256" key="1">
    <source>
        <dbReference type="SAM" id="Phobius"/>
    </source>
</evidence>
<dbReference type="InterPro" id="IPR000014">
    <property type="entry name" value="PAS"/>
</dbReference>
<dbReference type="SUPFAM" id="SSF55785">
    <property type="entry name" value="PYP-like sensor domain (PAS domain)"/>
    <property type="match status" value="1"/>
</dbReference>
<evidence type="ECO:0000313" key="4">
    <source>
        <dbReference type="EMBL" id="SFS00741.1"/>
    </source>
</evidence>
<dbReference type="SUPFAM" id="SSF55073">
    <property type="entry name" value="Nucleotide cyclase"/>
    <property type="match status" value="1"/>
</dbReference>
<dbReference type="Proteomes" id="UP000199024">
    <property type="component" value="Unassembled WGS sequence"/>
</dbReference>